<dbReference type="Pfam" id="PF02225">
    <property type="entry name" value="PA"/>
    <property type="match status" value="1"/>
</dbReference>
<dbReference type="SUPFAM" id="SSF53187">
    <property type="entry name" value="Zn-dependent exopeptidases"/>
    <property type="match status" value="1"/>
</dbReference>
<dbReference type="SUPFAM" id="SSF52025">
    <property type="entry name" value="PA domain"/>
    <property type="match status" value="1"/>
</dbReference>
<dbReference type="PANTHER" id="PTHR12147">
    <property type="entry name" value="METALLOPEPTIDASE M28 FAMILY MEMBER"/>
    <property type="match status" value="1"/>
</dbReference>
<keyword evidence="4" id="KW-0378">Hydrolase</keyword>
<sequence length="510" mass="52973">MASQIIEPRLARLAALAAAVLALASCGGDGAVVPGTACAQQVNDTEGKLLACMTLEGVMVHLREFERIAKANGGHRASGSSGYEASGAYAEQVLRGAGYAVARESFDFVRYEDLGGSLLRQAGPGPAADFEHRVMDYSGSGDVSAQAHIVGARGCTAEDYTGFPANGIALIERGDCSFDRKIGLAREAGAAGAVVYNNAEGMVHGALTPELAADIPVLEATQAVGRHLVGTPGLVLRIAASTRREPATTFNLIAEGRGGDDSHVVMVGAHLDSVQAGPGINDNGSGSAAVLETAVQLARTPTRYRLRFALWGAEEDGVLGSADYVGKLAPEALAKIAMYLNFDMIGSPNPGYFIYDGDNSDGRSDGPGPAGSEVIERTFERFYAARNTPFKGTPFDGRSDYGPFIGLGIPAGGISSGVDETKTEADVALWGGTAGITFDPCYHAACDNLSNLDPAALELNSRAVAAATLHHANDLQGILRITPADGAARSMRAAYTPPADMRPRHLPALR</sequence>
<dbReference type="PANTHER" id="PTHR12147:SF26">
    <property type="entry name" value="PEPTIDASE M28 DOMAIN-CONTAINING PROTEIN"/>
    <property type="match status" value="1"/>
</dbReference>
<feature type="domain" description="PA" evidence="2">
    <location>
        <begin position="149"/>
        <end position="227"/>
    </location>
</feature>
<comment type="caution">
    <text evidence="4">The sequence shown here is derived from an EMBL/GenBank/DDBJ whole genome shotgun (WGS) entry which is preliminary data.</text>
</comment>
<evidence type="ECO:0000313" key="5">
    <source>
        <dbReference type="Proteomes" id="UP000292445"/>
    </source>
</evidence>
<organism evidence="4 5">
    <name type="scientific">Pigmentiphaga kullae</name>
    <dbReference type="NCBI Taxonomy" id="151784"/>
    <lineage>
        <taxon>Bacteria</taxon>
        <taxon>Pseudomonadati</taxon>
        <taxon>Pseudomonadota</taxon>
        <taxon>Betaproteobacteria</taxon>
        <taxon>Burkholderiales</taxon>
        <taxon>Alcaligenaceae</taxon>
        <taxon>Pigmentiphaga</taxon>
    </lineage>
</organism>
<dbReference type="AlphaFoldDB" id="A0A4V2F318"/>
<feature type="chain" id="PRO_5020705070" evidence="1">
    <location>
        <begin position="25"/>
        <end position="510"/>
    </location>
</feature>
<proteinExistence type="predicted"/>
<dbReference type="GO" id="GO:0006508">
    <property type="term" value="P:proteolysis"/>
    <property type="evidence" value="ECO:0007669"/>
    <property type="project" value="InterPro"/>
</dbReference>
<dbReference type="InterPro" id="IPR046450">
    <property type="entry name" value="PA_dom_sf"/>
</dbReference>
<dbReference type="Gene3D" id="3.50.30.30">
    <property type="match status" value="1"/>
</dbReference>
<dbReference type="InterPro" id="IPR007484">
    <property type="entry name" value="Peptidase_M28"/>
</dbReference>
<keyword evidence="4" id="KW-0645">Protease</keyword>
<evidence type="ECO:0000256" key="1">
    <source>
        <dbReference type="SAM" id="SignalP"/>
    </source>
</evidence>
<dbReference type="Pfam" id="PF04389">
    <property type="entry name" value="Peptidase_M28"/>
    <property type="match status" value="1"/>
</dbReference>
<keyword evidence="4" id="KW-0031">Aminopeptidase</keyword>
<dbReference type="Proteomes" id="UP000292445">
    <property type="component" value="Unassembled WGS sequence"/>
</dbReference>
<keyword evidence="5" id="KW-1185">Reference proteome</keyword>
<dbReference type="GO" id="GO:0008235">
    <property type="term" value="F:metalloexopeptidase activity"/>
    <property type="evidence" value="ECO:0007669"/>
    <property type="project" value="InterPro"/>
</dbReference>
<evidence type="ECO:0000259" key="3">
    <source>
        <dbReference type="Pfam" id="PF04389"/>
    </source>
</evidence>
<dbReference type="RefSeq" id="WP_165404636.1">
    <property type="nucleotide sequence ID" value="NZ_SGXC01000002.1"/>
</dbReference>
<dbReference type="Gene3D" id="3.40.630.10">
    <property type="entry name" value="Zn peptidases"/>
    <property type="match status" value="1"/>
</dbReference>
<dbReference type="InterPro" id="IPR003137">
    <property type="entry name" value="PA_domain"/>
</dbReference>
<dbReference type="GO" id="GO:0004177">
    <property type="term" value="F:aminopeptidase activity"/>
    <property type="evidence" value="ECO:0007669"/>
    <property type="project" value="UniProtKB-KW"/>
</dbReference>
<dbReference type="InterPro" id="IPR045175">
    <property type="entry name" value="M28_fam"/>
</dbReference>
<dbReference type="EMBL" id="SGXC01000002">
    <property type="protein sequence ID" value="RZS80844.1"/>
    <property type="molecule type" value="Genomic_DNA"/>
</dbReference>
<feature type="domain" description="Peptidase M28" evidence="3">
    <location>
        <begin position="251"/>
        <end position="467"/>
    </location>
</feature>
<gene>
    <name evidence="4" type="ORF">EV675_3457</name>
</gene>
<protein>
    <submittedName>
        <fullName evidence="4">Aminopeptidase Y</fullName>
    </submittedName>
</protein>
<feature type="signal peptide" evidence="1">
    <location>
        <begin position="1"/>
        <end position="24"/>
    </location>
</feature>
<reference evidence="4 5" key="1">
    <citation type="submission" date="2019-02" db="EMBL/GenBank/DDBJ databases">
        <title>Genomic Encyclopedia of Type Strains, Phase IV (KMG-IV): sequencing the most valuable type-strain genomes for metagenomic binning, comparative biology and taxonomic classification.</title>
        <authorList>
            <person name="Goeker M."/>
        </authorList>
    </citation>
    <scope>NUCLEOTIDE SEQUENCE [LARGE SCALE GENOMIC DNA]</scope>
    <source>
        <strain evidence="4 5">K24</strain>
    </source>
</reference>
<keyword evidence="1" id="KW-0732">Signal</keyword>
<evidence type="ECO:0000259" key="2">
    <source>
        <dbReference type="Pfam" id="PF02225"/>
    </source>
</evidence>
<name>A0A4V2F318_9BURK</name>
<accession>A0A4V2F318</accession>
<evidence type="ECO:0000313" key="4">
    <source>
        <dbReference type="EMBL" id="RZS80844.1"/>
    </source>
</evidence>